<evidence type="ECO:0000313" key="2">
    <source>
        <dbReference type="EMBL" id="RKP16764.1"/>
    </source>
</evidence>
<proteinExistence type="predicted"/>
<dbReference type="EMBL" id="ML006255">
    <property type="protein sequence ID" value="RKP16764.1"/>
    <property type="molecule type" value="Genomic_DNA"/>
</dbReference>
<organism evidence="2 3">
    <name type="scientific">Rozella allomycis (strain CSF55)</name>
    <dbReference type="NCBI Taxonomy" id="988480"/>
    <lineage>
        <taxon>Eukaryota</taxon>
        <taxon>Fungi</taxon>
        <taxon>Fungi incertae sedis</taxon>
        <taxon>Cryptomycota</taxon>
        <taxon>Cryptomycota incertae sedis</taxon>
        <taxon>Rozella</taxon>
    </lineage>
</organism>
<evidence type="ECO:0000259" key="1">
    <source>
        <dbReference type="Pfam" id="PF10551"/>
    </source>
</evidence>
<feature type="non-terminal residue" evidence="2">
    <location>
        <position position="325"/>
    </location>
</feature>
<feature type="domain" description="MULE transposase" evidence="1">
    <location>
        <begin position="230"/>
        <end position="325"/>
    </location>
</feature>
<accession>A0A4P9YCK0</accession>
<dbReference type="AlphaFoldDB" id="A0A4P9YCK0"/>
<evidence type="ECO:0000313" key="3">
    <source>
        <dbReference type="Proteomes" id="UP000281549"/>
    </source>
</evidence>
<name>A0A4P9YCK0_ROZAC</name>
<reference evidence="3" key="1">
    <citation type="journal article" date="2018" name="Nat. Microbiol.">
        <title>Leveraging single-cell genomics to expand the fungal tree of life.</title>
        <authorList>
            <person name="Ahrendt S.R."/>
            <person name="Quandt C.A."/>
            <person name="Ciobanu D."/>
            <person name="Clum A."/>
            <person name="Salamov A."/>
            <person name="Andreopoulos B."/>
            <person name="Cheng J.F."/>
            <person name="Woyke T."/>
            <person name="Pelin A."/>
            <person name="Henrissat B."/>
            <person name="Reynolds N.K."/>
            <person name="Benny G.L."/>
            <person name="Smith M.E."/>
            <person name="James T.Y."/>
            <person name="Grigoriev I.V."/>
        </authorList>
    </citation>
    <scope>NUCLEOTIDE SEQUENCE [LARGE SCALE GENOMIC DNA]</scope>
    <source>
        <strain evidence="3">CSF55</strain>
    </source>
</reference>
<protein>
    <recommendedName>
        <fullName evidence="1">MULE transposase domain-containing protein</fullName>
    </recommendedName>
</protein>
<dbReference type="Pfam" id="PF10551">
    <property type="entry name" value="MULE"/>
    <property type="match status" value="1"/>
</dbReference>
<dbReference type="Proteomes" id="UP000281549">
    <property type="component" value="Unassembled WGS sequence"/>
</dbReference>
<gene>
    <name evidence="2" type="ORF">ROZALSC1DRAFT_24909</name>
</gene>
<dbReference type="InterPro" id="IPR018289">
    <property type="entry name" value="MULE_transposase_dom"/>
</dbReference>
<sequence>MVEKYAHIFTKICESYDQAEQILKMDFGSGVSMTKLRGAKMFYCKMCPDCERNHEKTALSHYYTCKCGKECPARYRLLFCDVCDNCAFWHNAQNHVPTENATSRTRLKVAATQLIEENFDRLPLEIAKIIEVNCQAASLSRQQISGVKNRLKISKGYTNKLRDIKNHILEIHKKSLENFDEISESEKNQPLLFGFDIEDGIPHIGVGSASRALLESWVIAYNATCGKVQVCVDETYKLDESNYQVIVVGMVDVSGQFHLLCVALSSHKREEEYKLLIGSFNRMLVKYTAFRFCPDIVVSDGSLSIRNGFEHFFDDDYVHIMCFTH</sequence>